<proteinExistence type="predicted"/>
<reference evidence="1 2" key="1">
    <citation type="journal article" date="2019" name="Sci. Rep.">
        <title>Orb-weaving spider Araneus ventricosus genome elucidates the spidroin gene catalogue.</title>
        <authorList>
            <person name="Kono N."/>
            <person name="Nakamura H."/>
            <person name="Ohtoshi R."/>
            <person name="Moran D.A.P."/>
            <person name="Shinohara A."/>
            <person name="Yoshida Y."/>
            <person name="Fujiwara M."/>
            <person name="Mori M."/>
            <person name="Tomita M."/>
            <person name="Arakawa K."/>
        </authorList>
    </citation>
    <scope>NUCLEOTIDE SEQUENCE [LARGE SCALE GENOMIC DNA]</scope>
</reference>
<gene>
    <name evidence="1" type="ORF">AVEN_170039_1</name>
</gene>
<dbReference type="AlphaFoldDB" id="A0A4Y2TGK9"/>
<accession>A0A4Y2TGK9</accession>
<comment type="caution">
    <text evidence="1">The sequence shown here is derived from an EMBL/GenBank/DDBJ whole genome shotgun (WGS) entry which is preliminary data.</text>
</comment>
<keyword evidence="2" id="KW-1185">Reference proteome</keyword>
<name>A0A4Y2TGK9_ARAVE</name>
<dbReference type="EMBL" id="BGPR01028555">
    <property type="protein sequence ID" value="GBN99774.1"/>
    <property type="molecule type" value="Genomic_DNA"/>
</dbReference>
<protein>
    <submittedName>
        <fullName evidence="1">Uncharacterized protein</fullName>
    </submittedName>
</protein>
<organism evidence="1 2">
    <name type="scientific">Araneus ventricosus</name>
    <name type="common">Orbweaver spider</name>
    <name type="synonym">Epeira ventricosa</name>
    <dbReference type="NCBI Taxonomy" id="182803"/>
    <lineage>
        <taxon>Eukaryota</taxon>
        <taxon>Metazoa</taxon>
        <taxon>Ecdysozoa</taxon>
        <taxon>Arthropoda</taxon>
        <taxon>Chelicerata</taxon>
        <taxon>Arachnida</taxon>
        <taxon>Araneae</taxon>
        <taxon>Araneomorphae</taxon>
        <taxon>Entelegynae</taxon>
        <taxon>Araneoidea</taxon>
        <taxon>Araneidae</taxon>
        <taxon>Araneus</taxon>
    </lineage>
</organism>
<sequence length="101" mass="11419">MARPMTIPHSDQSANKITPKHSVCVSFLSQRPHSDTSCALFFTCGCAVLKVVHKLASVLMDHCGAIQHGRGDKDCWFLEILFRGALFFRCSLFVELRKLYF</sequence>
<evidence type="ECO:0000313" key="1">
    <source>
        <dbReference type="EMBL" id="GBN99774.1"/>
    </source>
</evidence>
<dbReference type="Proteomes" id="UP000499080">
    <property type="component" value="Unassembled WGS sequence"/>
</dbReference>
<evidence type="ECO:0000313" key="2">
    <source>
        <dbReference type="Proteomes" id="UP000499080"/>
    </source>
</evidence>